<feature type="compositionally biased region" description="Basic and acidic residues" evidence="1">
    <location>
        <begin position="48"/>
        <end position="140"/>
    </location>
</feature>
<dbReference type="InterPro" id="IPR011990">
    <property type="entry name" value="TPR-like_helical_dom_sf"/>
</dbReference>
<feature type="region of interest" description="Disordered" evidence="1">
    <location>
        <begin position="397"/>
        <end position="433"/>
    </location>
</feature>
<evidence type="ECO:0000256" key="1">
    <source>
        <dbReference type="SAM" id="MobiDB-lite"/>
    </source>
</evidence>
<protein>
    <recommendedName>
        <fullName evidence="4">Tetratricopeptide repeat protein</fullName>
    </recommendedName>
</protein>
<evidence type="ECO:0000313" key="2">
    <source>
        <dbReference type="EMBL" id="RZS57689.1"/>
    </source>
</evidence>
<feature type="region of interest" description="Disordered" evidence="1">
    <location>
        <begin position="1"/>
        <end position="181"/>
    </location>
</feature>
<evidence type="ECO:0008006" key="4">
    <source>
        <dbReference type="Google" id="ProtNLM"/>
    </source>
</evidence>
<organism evidence="2 3">
    <name type="scientific">Microcella putealis</name>
    <dbReference type="NCBI Taxonomy" id="337005"/>
    <lineage>
        <taxon>Bacteria</taxon>
        <taxon>Bacillati</taxon>
        <taxon>Actinomycetota</taxon>
        <taxon>Actinomycetes</taxon>
        <taxon>Micrococcales</taxon>
        <taxon>Microbacteriaceae</taxon>
        <taxon>Microcella</taxon>
    </lineage>
</organism>
<dbReference type="Gene3D" id="1.25.40.10">
    <property type="entry name" value="Tetratricopeptide repeat domain"/>
    <property type="match status" value="1"/>
</dbReference>
<dbReference type="EMBL" id="SGWW01000002">
    <property type="protein sequence ID" value="RZS57689.1"/>
    <property type="molecule type" value="Genomic_DNA"/>
</dbReference>
<keyword evidence="3" id="KW-1185">Reference proteome</keyword>
<dbReference type="AlphaFoldDB" id="A0A4Q7LVG9"/>
<evidence type="ECO:0000313" key="3">
    <source>
        <dbReference type="Proteomes" id="UP000293519"/>
    </source>
</evidence>
<comment type="caution">
    <text evidence="2">The sequence shown here is derived from an EMBL/GenBank/DDBJ whole genome shotgun (WGS) entry which is preliminary data.</text>
</comment>
<proteinExistence type="predicted"/>
<gene>
    <name evidence="2" type="ORF">EV141_1407</name>
</gene>
<feature type="compositionally biased region" description="Basic and acidic residues" evidence="1">
    <location>
        <begin position="158"/>
        <end position="181"/>
    </location>
</feature>
<reference evidence="2 3" key="1">
    <citation type="journal article" date="2015" name="Stand. Genomic Sci.">
        <title>Genomic Encyclopedia of Bacterial and Archaeal Type Strains, Phase III: the genomes of soil and plant-associated and newly described type strains.</title>
        <authorList>
            <person name="Whitman W.B."/>
            <person name="Woyke T."/>
            <person name="Klenk H.P."/>
            <person name="Zhou Y."/>
            <person name="Lilburn T.G."/>
            <person name="Beck B.J."/>
            <person name="De Vos P."/>
            <person name="Vandamme P."/>
            <person name="Eisen J.A."/>
            <person name="Garrity G."/>
            <person name="Hugenholtz P."/>
            <person name="Kyrpides N.C."/>
        </authorList>
    </citation>
    <scope>NUCLEOTIDE SEQUENCE [LARGE SCALE GENOMIC DNA]</scope>
    <source>
        <strain evidence="2 3">CV2</strain>
    </source>
</reference>
<name>A0A4Q7LVG9_9MICO</name>
<accession>A0A4Q7LVG9</accession>
<sequence length="433" mass="47435">MSEKHDRPRRDDDRHPRRNADDRGRPARESLPSRDADARPRGGGPGRPSRDGDARPRRDGESRPRRDGDARPRRDGDSHPRREGDSRPRRDGDSRPRRDGDSRPRRDGDARPQRDGESRPRRDGAGGPRREGDGRREHAPRAGAGRASDRPTGGIRPRRTDGDDVPRHDDPRIPEDVTGKELDRVARAELKALSKENAERVSQHLVMAARLIDDDPELAHKHAQAAARRAGRIAVARETLGITAYLTGDFALALRELRTHRRISGSNEQLPLMVDCERGLGRPEKALELGRSVDRATLSVGTRVELAIALSGARLDLGQTEAALRELEIPQLDPSTAYRFSPALFDSYAVVLAELGRDDEAAEWGRRADVAAEAIAEAENGGSSDEIEVIEEELEFVDDEGAASAAHTADDSTADGDVSEGEASTPAEGDDVR</sequence>
<dbReference type="Proteomes" id="UP000293519">
    <property type="component" value="Unassembled WGS sequence"/>
</dbReference>
<feature type="compositionally biased region" description="Basic and acidic residues" evidence="1">
    <location>
        <begin position="1"/>
        <end position="40"/>
    </location>
</feature>